<dbReference type="EMBL" id="JBHSED010000005">
    <property type="protein sequence ID" value="MFC4302937.1"/>
    <property type="molecule type" value="Genomic_DNA"/>
</dbReference>
<sequence length="502" mass="55351">MPDCDVDFSAALVDNISLLRRCLDDCYDIVFHSFAMADGTGCCAVFVPGYSDRSALEKQVLLPLASSAKRETSSSSLPGGIAGNSYTELSNVLLAVDRICAGYPLLLIDGSSAAWAFHLVRPEQRSVEEPIAESTVRGPRDGFTEALGVNLPLLRQRLKTPNLKMIRLTLGRFTKTDIVMVYMKGMARPELVSEVRRRLELVQSDGILESEMIEEWISDNPFSPFPQMLPTERPDVVCANLMEGRIAILIDGTPFALVAPISLFSMLQSPEDYYQNVLSSTFLRWLRYGFFIVSLVLPSAYIAITTFHQEMIPTVLLLNISKSREEIPFPALIEALIMEITFEALREAGVRLPKQVGSAVSIVGALVIGQAATSAGIVSAPMVIVVAITGISSFMIPRYSLGIPPRLLRFPIMLLAGTMGLVGVMLGFIAMVIHLCRLRSFGLPYLSPISPVRLRELRDIFLRPPAWRDSRQPELAGESLEPENADRGSTNMKRRTGNDRAR</sequence>
<keyword evidence="6" id="KW-1185">Reference proteome</keyword>
<feature type="transmembrane region" description="Helical" evidence="4">
    <location>
        <begin position="246"/>
        <end position="267"/>
    </location>
</feature>
<evidence type="ECO:0000256" key="2">
    <source>
        <dbReference type="ARBA" id="ARBA00023136"/>
    </source>
</evidence>
<name>A0ABV8S7U7_9BACL</name>
<evidence type="ECO:0000256" key="4">
    <source>
        <dbReference type="SAM" id="Phobius"/>
    </source>
</evidence>
<feature type="transmembrane region" description="Helical" evidence="4">
    <location>
        <begin position="383"/>
        <end position="401"/>
    </location>
</feature>
<evidence type="ECO:0000256" key="3">
    <source>
        <dbReference type="SAM" id="MobiDB-lite"/>
    </source>
</evidence>
<dbReference type="PANTHER" id="PTHR22550:SF5">
    <property type="entry name" value="LEUCINE ZIPPER PROTEIN 4"/>
    <property type="match status" value="1"/>
</dbReference>
<evidence type="ECO:0000313" key="6">
    <source>
        <dbReference type="Proteomes" id="UP001595755"/>
    </source>
</evidence>
<feature type="region of interest" description="Disordered" evidence="3">
    <location>
        <begin position="470"/>
        <end position="502"/>
    </location>
</feature>
<gene>
    <name evidence="5" type="ORF">ACFO1S_05695</name>
</gene>
<organism evidence="5 6">
    <name type="scientific">Cohnella boryungensis</name>
    <dbReference type="NCBI Taxonomy" id="768479"/>
    <lineage>
        <taxon>Bacteria</taxon>
        <taxon>Bacillati</taxon>
        <taxon>Bacillota</taxon>
        <taxon>Bacilli</taxon>
        <taxon>Bacillales</taxon>
        <taxon>Paenibacillaceae</taxon>
        <taxon>Cohnella</taxon>
    </lineage>
</organism>
<dbReference type="PANTHER" id="PTHR22550">
    <property type="entry name" value="SPORE GERMINATION PROTEIN"/>
    <property type="match status" value="1"/>
</dbReference>
<protein>
    <submittedName>
        <fullName evidence="5">Spore germination protein</fullName>
    </submittedName>
</protein>
<dbReference type="PIRSF" id="PIRSF005690">
    <property type="entry name" value="GerBA"/>
    <property type="match status" value="1"/>
</dbReference>
<dbReference type="InterPro" id="IPR004995">
    <property type="entry name" value="Spore_Ger"/>
</dbReference>
<reference evidence="6" key="1">
    <citation type="journal article" date="2019" name="Int. J. Syst. Evol. Microbiol.">
        <title>The Global Catalogue of Microorganisms (GCM) 10K type strain sequencing project: providing services to taxonomists for standard genome sequencing and annotation.</title>
        <authorList>
            <consortium name="The Broad Institute Genomics Platform"/>
            <consortium name="The Broad Institute Genome Sequencing Center for Infectious Disease"/>
            <person name="Wu L."/>
            <person name="Ma J."/>
        </authorList>
    </citation>
    <scope>NUCLEOTIDE SEQUENCE [LARGE SCALE GENOMIC DNA]</scope>
    <source>
        <strain evidence="6">CGMCC 4.1641</strain>
    </source>
</reference>
<proteinExistence type="inferred from homology"/>
<feature type="transmembrane region" description="Helical" evidence="4">
    <location>
        <begin position="413"/>
        <end position="435"/>
    </location>
</feature>
<feature type="transmembrane region" description="Helical" evidence="4">
    <location>
        <begin position="288"/>
        <end position="307"/>
    </location>
</feature>
<keyword evidence="4" id="KW-1133">Transmembrane helix</keyword>
<accession>A0ABV8S7U7</accession>
<comment type="similarity">
    <text evidence="1">Belongs to the GerABKA family.</text>
</comment>
<evidence type="ECO:0000313" key="5">
    <source>
        <dbReference type="EMBL" id="MFC4302937.1"/>
    </source>
</evidence>
<keyword evidence="4" id="KW-0812">Transmembrane</keyword>
<evidence type="ECO:0000256" key="1">
    <source>
        <dbReference type="ARBA" id="ARBA00005278"/>
    </source>
</evidence>
<keyword evidence="2 4" id="KW-0472">Membrane</keyword>
<comment type="caution">
    <text evidence="5">The sequence shown here is derived from an EMBL/GenBank/DDBJ whole genome shotgun (WGS) entry which is preliminary data.</text>
</comment>
<dbReference type="InterPro" id="IPR050768">
    <property type="entry name" value="UPF0353/GerABKA_families"/>
</dbReference>
<dbReference type="Pfam" id="PF03323">
    <property type="entry name" value="GerA"/>
    <property type="match status" value="1"/>
</dbReference>
<dbReference type="Proteomes" id="UP001595755">
    <property type="component" value="Unassembled WGS sequence"/>
</dbReference>